<dbReference type="Proteomes" id="UP000198318">
    <property type="component" value="Unassembled WGS sequence"/>
</dbReference>
<dbReference type="Gene3D" id="3.30.470.20">
    <property type="entry name" value="ATP-grasp fold, B domain"/>
    <property type="match status" value="1"/>
</dbReference>
<dbReference type="SUPFAM" id="SSF56059">
    <property type="entry name" value="Glutathione synthetase ATP-binding domain-like"/>
    <property type="match status" value="1"/>
</dbReference>
<keyword evidence="3" id="KW-0436">Ligase</keyword>
<reference evidence="3 4" key="1">
    <citation type="submission" date="2017-06" db="EMBL/GenBank/DDBJ databases">
        <authorList>
            <person name="Kim H.J."/>
            <person name="Triplett B.A."/>
        </authorList>
    </citation>
    <scope>NUCLEOTIDE SEQUENCE [LARGE SCALE GENOMIC DNA]</scope>
    <source>
        <strain evidence="3 4">DSM 44715</strain>
    </source>
</reference>
<evidence type="ECO:0000256" key="1">
    <source>
        <dbReference type="PROSITE-ProRule" id="PRU00409"/>
    </source>
</evidence>
<name>A0A239JYQ5_9ACTN</name>
<gene>
    <name evidence="3" type="ORF">SAMN05443665_101687</name>
</gene>
<dbReference type="InterPro" id="IPR048936">
    <property type="entry name" value="MvdD-like_ATPgrasp"/>
</dbReference>
<protein>
    <submittedName>
        <fullName evidence="3">Glutathione synthase/RimK-type ligase, ATP-grasp superfamily</fullName>
    </submittedName>
</protein>
<dbReference type="PANTHER" id="PTHR21621">
    <property type="entry name" value="RIBOSOMAL PROTEIN S6 MODIFICATION PROTEIN"/>
    <property type="match status" value="1"/>
</dbReference>
<evidence type="ECO:0000313" key="3">
    <source>
        <dbReference type="EMBL" id="SNT11137.1"/>
    </source>
</evidence>
<dbReference type="RefSeq" id="WP_089327253.1">
    <property type="nucleotide sequence ID" value="NZ_FZOR01000016.1"/>
</dbReference>
<dbReference type="AlphaFoldDB" id="A0A239JYQ5"/>
<dbReference type="GO" id="GO:0018169">
    <property type="term" value="F:ribosomal S6-glutamic acid ligase activity"/>
    <property type="evidence" value="ECO:0007669"/>
    <property type="project" value="TreeGrafter"/>
</dbReference>
<sequence length="342" mass="38679">MNDDRPEVLILTQDFDPTVDPVVRSLTAKGARVFRVDTSYFPRRLSFATSDFDGADRAVMRHHDGEIDREVDLNALSGVWYRRPTAFEFGDDMGEAEREFARYEAQHGVGGIFRSTDCLWMNRPDLDAVADLKPYQLKLAKKAGLRVPRTLLTNDPDEVARLAKQEGEGKLVYKSLSGGVIHYPGAFPSGLFTAVLGEEIDEHLPRVRHTICQFQEYIEKAYEVRLTVIGDSYFPVVIDSQGAERTKVDWRADIQMNYGDYRPLPEDVVRRTRALLDELGLVYAAVDFIVTPDGEHVFLESNPNGQFMWMQNDLGLPMSDRIADLLMKGHAGRTGEVEQIGY</sequence>
<proteinExistence type="predicted"/>
<dbReference type="GO" id="GO:0005524">
    <property type="term" value="F:ATP binding"/>
    <property type="evidence" value="ECO:0007669"/>
    <property type="project" value="UniProtKB-UniRule"/>
</dbReference>
<organism evidence="3 4">
    <name type="scientific">Actinomadura meyerae</name>
    <dbReference type="NCBI Taxonomy" id="240840"/>
    <lineage>
        <taxon>Bacteria</taxon>
        <taxon>Bacillati</taxon>
        <taxon>Actinomycetota</taxon>
        <taxon>Actinomycetes</taxon>
        <taxon>Streptosporangiales</taxon>
        <taxon>Thermomonosporaceae</taxon>
        <taxon>Actinomadura</taxon>
    </lineage>
</organism>
<dbReference type="Pfam" id="PF21068">
    <property type="entry name" value="ATPgraspMvdD"/>
    <property type="match status" value="1"/>
</dbReference>
<dbReference type="GO" id="GO:0009432">
    <property type="term" value="P:SOS response"/>
    <property type="evidence" value="ECO:0007669"/>
    <property type="project" value="TreeGrafter"/>
</dbReference>
<keyword evidence="4" id="KW-1185">Reference proteome</keyword>
<dbReference type="EMBL" id="FZOR01000016">
    <property type="protein sequence ID" value="SNT11137.1"/>
    <property type="molecule type" value="Genomic_DNA"/>
</dbReference>
<dbReference type="GO" id="GO:0046872">
    <property type="term" value="F:metal ion binding"/>
    <property type="evidence" value="ECO:0007669"/>
    <property type="project" value="InterPro"/>
</dbReference>
<feature type="domain" description="ATP-grasp" evidence="2">
    <location>
        <begin position="137"/>
        <end position="327"/>
    </location>
</feature>
<keyword evidence="1" id="KW-0067">ATP-binding</keyword>
<dbReference type="PROSITE" id="PS50975">
    <property type="entry name" value="ATP_GRASP"/>
    <property type="match status" value="1"/>
</dbReference>
<dbReference type="PANTHER" id="PTHR21621:SF0">
    <property type="entry name" value="BETA-CITRYLGLUTAMATE SYNTHASE B-RELATED"/>
    <property type="match status" value="1"/>
</dbReference>
<evidence type="ECO:0000259" key="2">
    <source>
        <dbReference type="PROSITE" id="PS50975"/>
    </source>
</evidence>
<dbReference type="InterPro" id="IPR011761">
    <property type="entry name" value="ATP-grasp"/>
</dbReference>
<evidence type="ECO:0000313" key="4">
    <source>
        <dbReference type="Proteomes" id="UP000198318"/>
    </source>
</evidence>
<dbReference type="GO" id="GO:0005737">
    <property type="term" value="C:cytoplasm"/>
    <property type="evidence" value="ECO:0007669"/>
    <property type="project" value="TreeGrafter"/>
</dbReference>
<dbReference type="OrthoDB" id="9794735at2"/>
<accession>A0A239JYQ5</accession>
<keyword evidence="1" id="KW-0547">Nucleotide-binding</keyword>